<evidence type="ECO:0000256" key="7">
    <source>
        <dbReference type="ARBA" id="ARBA00023284"/>
    </source>
</evidence>
<dbReference type="EC" id="5.3.4.1" evidence="4"/>
<dbReference type="PANTHER" id="PTHR45672:SF3">
    <property type="entry name" value="THIOREDOXIN DOMAIN-CONTAINING PROTEIN 5"/>
    <property type="match status" value="1"/>
</dbReference>
<feature type="domain" description="Thioredoxin" evidence="10">
    <location>
        <begin position="212"/>
        <end position="350"/>
    </location>
</feature>
<evidence type="ECO:0000256" key="1">
    <source>
        <dbReference type="ARBA" id="ARBA00001182"/>
    </source>
</evidence>
<dbReference type="PRINTS" id="PR00421">
    <property type="entry name" value="THIOREDOXIN"/>
</dbReference>
<dbReference type="Gene3D" id="3.40.30.10">
    <property type="entry name" value="Glutaredoxin"/>
    <property type="match status" value="3"/>
</dbReference>
<accession>A0A8C4R317</accession>
<dbReference type="Pfam" id="PF00085">
    <property type="entry name" value="Thioredoxin"/>
    <property type="match status" value="3"/>
</dbReference>
<keyword evidence="7" id="KW-0676">Redox-active center</keyword>
<feature type="domain" description="Thioredoxin" evidence="10">
    <location>
        <begin position="98"/>
        <end position="210"/>
    </location>
</feature>
<sequence length="353" mass="40275">MRVYLLPVRCGHCQRLHPTWNELADQYNVMTDPPAFLAKVDCTREVDLCIQEDIKSYPTLKLFRPGQESIMYEGQRDRTVLEQWMLEMTLRMPKDDHEALADREPLFTLNSSSFKKHIAVGHHFVKFYAPWCGHCKALAPTWDELASTLKNSKVVTVVKIDCTLETSLCHENSIKGYPTLIWFKNGKQLEHYRGRRDLESLKQYIQSQLHNEAAEQTTEDEDSSDSDSDSDSDAEKEGGGNESNVVTLTSKNFDETVARGISFVKFYTPWCGYCKSLIETWEELSMKKFPGLPHVNVAELDCTSDKDLCSKFKVTGYPTLLLFVGGNKVAKFSGPRNLEDLHSFVLTHAKDEL</sequence>
<dbReference type="NCBIfam" id="TIGR01126">
    <property type="entry name" value="pdi_dom"/>
    <property type="match status" value="1"/>
</dbReference>
<dbReference type="PANTHER" id="PTHR45672">
    <property type="entry name" value="PROTEIN DISULFIDE-ISOMERASE C17H9.14C-RELATED"/>
    <property type="match status" value="1"/>
</dbReference>
<dbReference type="Ensembl" id="ENSEBUT00000023975.1">
    <property type="protein sequence ID" value="ENSEBUP00000023399.1"/>
    <property type="gene ID" value="ENSEBUG00000014412.1"/>
</dbReference>
<dbReference type="GO" id="GO:0006457">
    <property type="term" value="P:protein folding"/>
    <property type="evidence" value="ECO:0007669"/>
    <property type="project" value="TreeGrafter"/>
</dbReference>
<protein>
    <recommendedName>
        <fullName evidence="4">protein disulfide-isomerase</fullName>
        <ecNumber evidence="4">5.3.4.1</ecNumber>
    </recommendedName>
</protein>
<reference evidence="11" key="1">
    <citation type="submission" date="2025-08" db="UniProtKB">
        <authorList>
            <consortium name="Ensembl"/>
        </authorList>
    </citation>
    <scope>IDENTIFICATION</scope>
</reference>
<comment type="subcellular location">
    <subcellularLocation>
        <location evidence="2">Endoplasmic reticulum lumen</location>
    </subcellularLocation>
</comment>
<keyword evidence="6" id="KW-0677">Repeat</keyword>
<keyword evidence="12" id="KW-1185">Reference proteome</keyword>
<evidence type="ECO:0000256" key="8">
    <source>
        <dbReference type="RuleBase" id="RU004208"/>
    </source>
</evidence>
<dbReference type="SUPFAM" id="SSF52833">
    <property type="entry name" value="Thioredoxin-like"/>
    <property type="match status" value="3"/>
</dbReference>
<dbReference type="PROSITE" id="PS00194">
    <property type="entry name" value="THIOREDOXIN_1"/>
    <property type="match status" value="2"/>
</dbReference>
<name>A0A8C4R317_EPTBU</name>
<evidence type="ECO:0000256" key="4">
    <source>
        <dbReference type="ARBA" id="ARBA00012723"/>
    </source>
</evidence>
<organism evidence="11 12">
    <name type="scientific">Eptatretus burgeri</name>
    <name type="common">Inshore hagfish</name>
    <dbReference type="NCBI Taxonomy" id="7764"/>
    <lineage>
        <taxon>Eukaryota</taxon>
        <taxon>Metazoa</taxon>
        <taxon>Chordata</taxon>
        <taxon>Craniata</taxon>
        <taxon>Vertebrata</taxon>
        <taxon>Cyclostomata</taxon>
        <taxon>Myxini</taxon>
        <taxon>Myxiniformes</taxon>
        <taxon>Myxinidae</taxon>
        <taxon>Eptatretinae</taxon>
        <taxon>Eptatretus</taxon>
    </lineage>
</organism>
<proteinExistence type="inferred from homology"/>
<feature type="compositionally biased region" description="Acidic residues" evidence="9">
    <location>
        <begin position="217"/>
        <end position="232"/>
    </location>
</feature>
<comment type="catalytic activity">
    <reaction evidence="1">
        <text>Catalyzes the rearrangement of -S-S- bonds in proteins.</text>
        <dbReference type="EC" id="5.3.4.1"/>
    </reaction>
</comment>
<comment type="similarity">
    <text evidence="3 8">Belongs to the protein disulfide isomerase family.</text>
</comment>
<keyword evidence="5" id="KW-0732">Signal</keyword>
<evidence type="ECO:0000256" key="9">
    <source>
        <dbReference type="SAM" id="MobiDB-lite"/>
    </source>
</evidence>
<dbReference type="AlphaFoldDB" id="A0A8C4R317"/>
<evidence type="ECO:0000256" key="6">
    <source>
        <dbReference type="ARBA" id="ARBA00022737"/>
    </source>
</evidence>
<evidence type="ECO:0000256" key="5">
    <source>
        <dbReference type="ARBA" id="ARBA00022729"/>
    </source>
</evidence>
<dbReference type="PROSITE" id="PS51352">
    <property type="entry name" value="THIOREDOXIN_2"/>
    <property type="match status" value="2"/>
</dbReference>
<dbReference type="GeneTree" id="ENSGT00940000156920"/>
<dbReference type="OMA" id="TKHQTLC"/>
<dbReference type="InterPro" id="IPR051063">
    <property type="entry name" value="PDI"/>
</dbReference>
<evidence type="ECO:0000313" key="11">
    <source>
        <dbReference type="Ensembl" id="ENSEBUP00000023399.1"/>
    </source>
</evidence>
<dbReference type="InterPro" id="IPR005788">
    <property type="entry name" value="PDI_thioredoxin-like_dom"/>
</dbReference>
<reference evidence="11" key="2">
    <citation type="submission" date="2025-09" db="UniProtKB">
        <authorList>
            <consortium name="Ensembl"/>
        </authorList>
    </citation>
    <scope>IDENTIFICATION</scope>
</reference>
<dbReference type="InterPro" id="IPR013766">
    <property type="entry name" value="Thioredoxin_domain"/>
</dbReference>
<evidence type="ECO:0000256" key="2">
    <source>
        <dbReference type="ARBA" id="ARBA00004319"/>
    </source>
</evidence>
<dbReference type="GO" id="GO:0003756">
    <property type="term" value="F:protein disulfide isomerase activity"/>
    <property type="evidence" value="ECO:0007669"/>
    <property type="project" value="UniProtKB-EC"/>
</dbReference>
<evidence type="ECO:0000313" key="12">
    <source>
        <dbReference type="Proteomes" id="UP000694388"/>
    </source>
</evidence>
<dbReference type="InterPro" id="IPR017937">
    <property type="entry name" value="Thioredoxin_CS"/>
</dbReference>
<dbReference type="InterPro" id="IPR036249">
    <property type="entry name" value="Thioredoxin-like_sf"/>
</dbReference>
<evidence type="ECO:0000256" key="3">
    <source>
        <dbReference type="ARBA" id="ARBA00006347"/>
    </source>
</evidence>
<dbReference type="Proteomes" id="UP000694388">
    <property type="component" value="Unplaced"/>
</dbReference>
<dbReference type="GO" id="GO:0005788">
    <property type="term" value="C:endoplasmic reticulum lumen"/>
    <property type="evidence" value="ECO:0007669"/>
    <property type="project" value="UniProtKB-SubCell"/>
</dbReference>
<feature type="region of interest" description="Disordered" evidence="9">
    <location>
        <begin position="209"/>
        <end position="245"/>
    </location>
</feature>
<evidence type="ECO:0000259" key="10">
    <source>
        <dbReference type="PROSITE" id="PS51352"/>
    </source>
</evidence>